<dbReference type="GO" id="GO:0005885">
    <property type="term" value="C:Arp2/3 protein complex"/>
    <property type="evidence" value="ECO:0007669"/>
    <property type="project" value="InterPro"/>
</dbReference>
<dbReference type="GO" id="GO:0034314">
    <property type="term" value="P:Arp2/3 complex-mediated actin nucleation"/>
    <property type="evidence" value="ECO:0007669"/>
    <property type="project" value="InterPro"/>
</dbReference>
<dbReference type="PIRSF" id="PIRSF039096">
    <property type="entry name" value="p16-ARC"/>
    <property type="match status" value="1"/>
</dbReference>
<dbReference type="EMBL" id="VCGU01000458">
    <property type="protein sequence ID" value="TRY63108.1"/>
    <property type="molecule type" value="Genomic_DNA"/>
</dbReference>
<accession>A0A553NCI0</accession>
<dbReference type="Pfam" id="PF04699">
    <property type="entry name" value="P16-Arc"/>
    <property type="match status" value="1"/>
</dbReference>
<evidence type="ECO:0000313" key="8">
    <source>
        <dbReference type="EMBL" id="TRY63108.1"/>
    </source>
</evidence>
<sequence>MSKNTSSSAFRRIDVDQFNEDNFKDEAELPAHGEAGSPAASQLDSGPIMSLIQGGQPAEALKTILAHAPMGSTKAQEEKDAALQLVLKVLLSVKQQSQVENLVKQLDNDQRDTLMKYIYRGFETPSEGSSAHLLLWHEKVYEVAGVGSIVRVLSDRTKV</sequence>
<dbReference type="FunFam" id="1.25.40.190:FF:000003">
    <property type="entry name" value="Actin-related protein 2/3 complex subunit 5"/>
    <property type="match status" value="1"/>
</dbReference>
<protein>
    <recommendedName>
        <fullName evidence="6">Actin-related protein 2/3 complex subunit 5</fullName>
    </recommendedName>
</protein>
<reference evidence="8 9" key="1">
    <citation type="journal article" date="2018" name="Nat. Ecol. Evol.">
        <title>Genomic signatures of mitonuclear coevolution across populations of Tigriopus californicus.</title>
        <authorList>
            <person name="Barreto F.S."/>
            <person name="Watson E.T."/>
            <person name="Lima T.G."/>
            <person name="Willett C.S."/>
            <person name="Edmands S."/>
            <person name="Li W."/>
            <person name="Burton R.S."/>
        </authorList>
    </citation>
    <scope>NUCLEOTIDE SEQUENCE [LARGE SCALE GENOMIC DNA]</scope>
    <source>
        <strain evidence="8 9">San Diego</strain>
    </source>
</reference>
<keyword evidence="9" id="KW-1185">Reference proteome</keyword>
<dbReference type="OrthoDB" id="429520at2759"/>
<keyword evidence="4 6" id="KW-0206">Cytoskeleton</keyword>
<evidence type="ECO:0000256" key="7">
    <source>
        <dbReference type="SAM" id="MobiDB-lite"/>
    </source>
</evidence>
<evidence type="ECO:0000256" key="5">
    <source>
        <dbReference type="ARBA" id="ARBA00060329"/>
    </source>
</evidence>
<feature type="region of interest" description="Disordered" evidence="7">
    <location>
        <begin position="21"/>
        <end position="47"/>
    </location>
</feature>
<comment type="function">
    <text evidence="5">Functions as a component of the Arp2/3 complex which is involved in regulation of actin polymerization and together with an activating nucleation-promoting factor (NPF) mediates the formation of branched actin networks.</text>
</comment>
<evidence type="ECO:0000256" key="4">
    <source>
        <dbReference type="ARBA" id="ARBA00023212"/>
    </source>
</evidence>
<evidence type="ECO:0000256" key="2">
    <source>
        <dbReference type="ARBA" id="ARBA00006084"/>
    </source>
</evidence>
<comment type="similarity">
    <text evidence="2 6">Belongs to the ARPC5 family.</text>
</comment>
<organism evidence="8 9">
    <name type="scientific">Tigriopus californicus</name>
    <name type="common">Marine copepod</name>
    <dbReference type="NCBI Taxonomy" id="6832"/>
    <lineage>
        <taxon>Eukaryota</taxon>
        <taxon>Metazoa</taxon>
        <taxon>Ecdysozoa</taxon>
        <taxon>Arthropoda</taxon>
        <taxon>Crustacea</taxon>
        <taxon>Multicrustacea</taxon>
        <taxon>Hexanauplia</taxon>
        <taxon>Copepoda</taxon>
        <taxon>Harpacticoida</taxon>
        <taxon>Harpacticidae</taxon>
        <taxon>Tigriopus</taxon>
    </lineage>
</organism>
<dbReference type="SUPFAM" id="SSF69103">
    <property type="entry name" value="Arp2/3 complex 16 kDa subunit ARPC5"/>
    <property type="match status" value="1"/>
</dbReference>
<keyword evidence="3" id="KW-0963">Cytoplasm</keyword>
<dbReference type="Proteomes" id="UP000318571">
    <property type="component" value="Chromosome 10"/>
</dbReference>
<comment type="subcellular location">
    <subcellularLocation>
        <location evidence="1">Cytoplasm</location>
        <location evidence="1">Cytoskeleton</location>
    </subcellularLocation>
</comment>
<dbReference type="OMA" id="LWHEKAF"/>
<dbReference type="GO" id="GO:0030833">
    <property type="term" value="P:regulation of actin filament polymerization"/>
    <property type="evidence" value="ECO:0007669"/>
    <property type="project" value="InterPro"/>
</dbReference>
<dbReference type="PANTHER" id="PTHR12644">
    <property type="entry name" value="ARP2/3 COMPLEX 16 KD SUBUNIT P16-ARC"/>
    <property type="match status" value="1"/>
</dbReference>
<comment type="function">
    <text evidence="6">Functions as component of the Arp2/3 complex which is involved in regulation of actin polymerization and together with an activating nucleation-promoting factor (NPF) mediates the formation of branched actin networks. Arp2/3 complex plays a critical role in the control of cell morphogenesis via the modulation of cell polarity development.</text>
</comment>
<feature type="compositionally biased region" description="Basic and acidic residues" evidence="7">
    <location>
        <begin position="21"/>
        <end position="31"/>
    </location>
</feature>
<evidence type="ECO:0000256" key="1">
    <source>
        <dbReference type="ARBA" id="ARBA00004245"/>
    </source>
</evidence>
<gene>
    <name evidence="8" type="ORF">TCAL_03913</name>
</gene>
<evidence type="ECO:0000313" key="9">
    <source>
        <dbReference type="Proteomes" id="UP000318571"/>
    </source>
</evidence>
<dbReference type="Gene3D" id="1.25.40.190">
    <property type="entry name" value="Actin-related protein 2/3 complex subunit 5"/>
    <property type="match status" value="1"/>
</dbReference>
<proteinExistence type="inferred from homology"/>
<dbReference type="STRING" id="6832.A0A553NCI0"/>
<name>A0A553NCI0_TIGCA</name>
<dbReference type="InterPro" id="IPR036743">
    <property type="entry name" value="ARPC5_sf"/>
</dbReference>
<dbReference type="InterPro" id="IPR006789">
    <property type="entry name" value="ARPC5"/>
</dbReference>
<comment type="caution">
    <text evidence="8">The sequence shown here is derived from an EMBL/GenBank/DDBJ whole genome shotgun (WGS) entry which is preliminary data.</text>
</comment>
<evidence type="ECO:0000256" key="6">
    <source>
        <dbReference type="RuleBase" id="RU004301"/>
    </source>
</evidence>
<dbReference type="AlphaFoldDB" id="A0A553NCI0"/>
<evidence type="ECO:0000256" key="3">
    <source>
        <dbReference type="ARBA" id="ARBA00022490"/>
    </source>
</evidence>